<protein>
    <submittedName>
        <fullName evidence="2">Uncharacterized protein</fullName>
    </submittedName>
</protein>
<keyword evidence="1" id="KW-0812">Transmembrane</keyword>
<keyword evidence="3" id="KW-1185">Reference proteome</keyword>
<reference evidence="2 3" key="1">
    <citation type="submission" date="2020-12" db="EMBL/GenBank/DDBJ databases">
        <title>Halosimplex halophilum sp. nov. and Halosimplex salinum sp. nov., two new members of the genus Halosimplex.</title>
        <authorList>
            <person name="Cui H.L."/>
        </authorList>
    </citation>
    <scope>NUCLEOTIDE SEQUENCE [LARGE SCALE GENOMIC DNA]</scope>
    <source>
        <strain evidence="2 3">YGH94</strain>
    </source>
</reference>
<dbReference type="RefSeq" id="WP_198063548.1">
    <property type="nucleotide sequence ID" value="NZ_CP065856.1"/>
</dbReference>
<keyword evidence="1" id="KW-0472">Membrane</keyword>
<organism evidence="2 3">
    <name type="scientific">Halosimplex litoreum</name>
    <dbReference type="NCBI Taxonomy" id="1198301"/>
    <lineage>
        <taxon>Archaea</taxon>
        <taxon>Methanobacteriati</taxon>
        <taxon>Methanobacteriota</taxon>
        <taxon>Stenosarchaea group</taxon>
        <taxon>Halobacteria</taxon>
        <taxon>Halobacteriales</taxon>
        <taxon>Haloarculaceae</taxon>
        <taxon>Halosimplex</taxon>
    </lineage>
</organism>
<feature type="transmembrane region" description="Helical" evidence="1">
    <location>
        <begin position="71"/>
        <end position="91"/>
    </location>
</feature>
<dbReference type="Proteomes" id="UP000595001">
    <property type="component" value="Chromosome"/>
</dbReference>
<evidence type="ECO:0000313" key="2">
    <source>
        <dbReference type="EMBL" id="QPV64788.1"/>
    </source>
</evidence>
<keyword evidence="1" id="KW-1133">Transmembrane helix</keyword>
<dbReference type="AlphaFoldDB" id="A0A7U3WAZ3"/>
<dbReference type="GeneID" id="60588700"/>
<dbReference type="OrthoDB" id="242139at2157"/>
<feature type="transmembrane region" description="Helical" evidence="1">
    <location>
        <begin position="35"/>
        <end position="51"/>
    </location>
</feature>
<evidence type="ECO:0000256" key="1">
    <source>
        <dbReference type="SAM" id="Phobius"/>
    </source>
</evidence>
<dbReference type="EMBL" id="CP065856">
    <property type="protein sequence ID" value="QPV64788.1"/>
    <property type="molecule type" value="Genomic_DNA"/>
</dbReference>
<feature type="transmembrane region" description="Helical" evidence="1">
    <location>
        <begin position="12"/>
        <end position="29"/>
    </location>
</feature>
<accession>A0A7U3WAZ3</accession>
<dbReference type="KEGG" id="hlt:I7X12_09365"/>
<feature type="transmembrane region" description="Helical" evidence="1">
    <location>
        <begin position="97"/>
        <end position="114"/>
    </location>
</feature>
<sequence length="131" mass="13448">MDRGLDEVVMRGTVVLLAGGLCLVAAGTAGVTGSLALVGALVLVGVALYLVSERVDVVAATDAPALDPRVVLMDIWLGPFLAAAVAGFYLGATAGEVQALGGLVGLVGMCNYFLRPFYHLLHGLARRVRAL</sequence>
<gene>
    <name evidence="2" type="ORF">I7X12_09365</name>
</gene>
<name>A0A7U3WAZ3_9EURY</name>
<proteinExistence type="predicted"/>
<evidence type="ECO:0000313" key="3">
    <source>
        <dbReference type="Proteomes" id="UP000595001"/>
    </source>
</evidence>